<evidence type="ECO:0000313" key="3">
    <source>
        <dbReference type="Proteomes" id="UP000580250"/>
    </source>
</evidence>
<dbReference type="AlphaFoldDB" id="A0A6V7UK21"/>
<sequence length="75" mass="7919">MVKLNFLVYFLVFVTILCITGMTGGEKYGDPSTSCPAWIPSGCCANGCCVKNQVELKGVKFDCNCMGCCGSCDGS</sequence>
<accession>A0A6V7UK21</accession>
<organism evidence="2 3">
    <name type="scientific">Meloidogyne enterolobii</name>
    <name type="common">Root-knot nematode worm</name>
    <name type="synonym">Meloidogyne mayaguensis</name>
    <dbReference type="NCBI Taxonomy" id="390850"/>
    <lineage>
        <taxon>Eukaryota</taxon>
        <taxon>Metazoa</taxon>
        <taxon>Ecdysozoa</taxon>
        <taxon>Nematoda</taxon>
        <taxon>Chromadorea</taxon>
        <taxon>Rhabditida</taxon>
        <taxon>Tylenchina</taxon>
        <taxon>Tylenchomorpha</taxon>
        <taxon>Tylenchoidea</taxon>
        <taxon>Meloidogynidae</taxon>
        <taxon>Meloidogyninae</taxon>
        <taxon>Meloidogyne</taxon>
    </lineage>
</organism>
<dbReference type="EMBL" id="CAJEWN010000076">
    <property type="protein sequence ID" value="CAD2159744.1"/>
    <property type="molecule type" value="Genomic_DNA"/>
</dbReference>
<name>A0A6V7UK21_MELEN</name>
<keyword evidence="1" id="KW-1133">Transmembrane helix</keyword>
<keyword evidence="1" id="KW-0472">Membrane</keyword>
<reference evidence="2 3" key="1">
    <citation type="submission" date="2020-08" db="EMBL/GenBank/DDBJ databases">
        <authorList>
            <person name="Koutsovoulos G."/>
            <person name="Danchin GJ E."/>
        </authorList>
    </citation>
    <scope>NUCLEOTIDE SEQUENCE [LARGE SCALE GENOMIC DNA]</scope>
</reference>
<evidence type="ECO:0000256" key="1">
    <source>
        <dbReference type="SAM" id="Phobius"/>
    </source>
</evidence>
<protein>
    <submittedName>
        <fullName evidence="2">Uncharacterized protein</fullName>
    </submittedName>
</protein>
<feature type="transmembrane region" description="Helical" evidence="1">
    <location>
        <begin position="6"/>
        <end position="24"/>
    </location>
</feature>
<evidence type="ECO:0000313" key="2">
    <source>
        <dbReference type="EMBL" id="CAD2159744.1"/>
    </source>
</evidence>
<gene>
    <name evidence="2" type="ORF">MENT_LOCUS13864</name>
</gene>
<keyword evidence="1" id="KW-0812">Transmembrane</keyword>
<proteinExistence type="predicted"/>
<comment type="caution">
    <text evidence="2">The sequence shown here is derived from an EMBL/GenBank/DDBJ whole genome shotgun (WGS) entry which is preliminary data.</text>
</comment>
<dbReference type="Proteomes" id="UP000580250">
    <property type="component" value="Unassembled WGS sequence"/>
</dbReference>